<dbReference type="KEGG" id="spu:100893342"/>
<dbReference type="AlphaFoldDB" id="A0A7M7GGG8"/>
<dbReference type="EnsemblMetazoa" id="XM_003727386">
    <property type="protein sequence ID" value="XP_003727434"/>
    <property type="gene ID" value="LOC100893342"/>
</dbReference>
<dbReference type="InParanoid" id="A0A7M7GGG8"/>
<reference evidence="2" key="1">
    <citation type="submission" date="2015-02" db="EMBL/GenBank/DDBJ databases">
        <title>Genome sequencing for Strongylocentrotus purpuratus.</title>
        <authorList>
            <person name="Murali S."/>
            <person name="Liu Y."/>
            <person name="Vee V."/>
            <person name="English A."/>
            <person name="Wang M."/>
            <person name="Skinner E."/>
            <person name="Han Y."/>
            <person name="Muzny D.M."/>
            <person name="Worley K.C."/>
            <person name="Gibbs R.A."/>
        </authorList>
    </citation>
    <scope>NUCLEOTIDE SEQUENCE</scope>
</reference>
<evidence type="ECO:0000313" key="2">
    <source>
        <dbReference type="Proteomes" id="UP000007110"/>
    </source>
</evidence>
<reference evidence="1" key="2">
    <citation type="submission" date="2021-01" db="UniProtKB">
        <authorList>
            <consortium name="EnsemblMetazoa"/>
        </authorList>
    </citation>
    <scope>IDENTIFICATION</scope>
</reference>
<dbReference type="GeneID" id="100893342"/>
<keyword evidence="2" id="KW-1185">Reference proteome</keyword>
<organism evidence="1 2">
    <name type="scientific">Strongylocentrotus purpuratus</name>
    <name type="common">Purple sea urchin</name>
    <dbReference type="NCBI Taxonomy" id="7668"/>
    <lineage>
        <taxon>Eukaryota</taxon>
        <taxon>Metazoa</taxon>
        <taxon>Echinodermata</taxon>
        <taxon>Eleutherozoa</taxon>
        <taxon>Echinozoa</taxon>
        <taxon>Echinoidea</taxon>
        <taxon>Euechinoidea</taxon>
        <taxon>Echinacea</taxon>
        <taxon>Camarodonta</taxon>
        <taxon>Echinidea</taxon>
        <taxon>Strongylocentrotidae</taxon>
        <taxon>Strongylocentrotus</taxon>
    </lineage>
</organism>
<dbReference type="Proteomes" id="UP000007110">
    <property type="component" value="Unassembled WGS sequence"/>
</dbReference>
<dbReference type="OrthoDB" id="9989530at2759"/>
<protein>
    <submittedName>
        <fullName evidence="1">Uncharacterized protein</fullName>
    </submittedName>
</protein>
<proteinExistence type="predicted"/>
<dbReference type="OMA" id="EPESSMW"/>
<name>A0A7M7GGG8_STRPU</name>
<dbReference type="RefSeq" id="XP_003727434.3">
    <property type="nucleotide sequence ID" value="XM_003727386.3"/>
</dbReference>
<sequence length="353" mass="41503">MAASQYDKLREKNKKYPNIDNHYKYNRLVMEDTCTALYGIILQDIRMGKAELLKESKFIQGRLYETLTYILERQGKTLDQVMMEFEHPKMKYLRSRTIVQPRIDMILAQQEPQQQLISAILIRKRTAGYEPDVRSVRSDMARLAYLILEKVFRFAFYIWIGTLDELRHEQMTRSLTTLCEAEGEIKNHLVLRKHTLVMPRIGKPIPSTFMTTLLVNKISPDFCVRLYRVEPESSMWDDREDDVTRLHEFYSSNSQLNTGYGMWGISGQISNVRNQVKKVRDYVEASLFDRARAMLMMARVMFTDLLVVKSLEKDDAEETDYLKHLLDELKVEIHQELEKREGQSTSESDESDD</sequence>
<evidence type="ECO:0000313" key="1">
    <source>
        <dbReference type="EnsemblMetazoa" id="XP_003727434"/>
    </source>
</evidence>
<accession>A0A7M7GGG8</accession>